<dbReference type="EMBL" id="NQNY01000011">
    <property type="protein sequence ID" value="PAK21159.1"/>
    <property type="molecule type" value="Genomic_DNA"/>
</dbReference>
<dbReference type="AlphaFoldDB" id="A0A269TI70"/>
<organism evidence="2 3">
    <name type="scientific">Mycoplasmopsis agassizii</name>
    <dbReference type="NCBI Taxonomy" id="33922"/>
    <lineage>
        <taxon>Bacteria</taxon>
        <taxon>Bacillati</taxon>
        <taxon>Mycoplasmatota</taxon>
        <taxon>Mycoplasmoidales</taxon>
        <taxon>Metamycoplasmataceae</taxon>
        <taxon>Mycoplasmopsis</taxon>
    </lineage>
</organism>
<dbReference type="PROSITE" id="PS51257">
    <property type="entry name" value="PROKAR_LIPOPROTEIN"/>
    <property type="match status" value="1"/>
</dbReference>
<evidence type="ECO:0008006" key="4">
    <source>
        <dbReference type="Google" id="ProtNLM"/>
    </source>
</evidence>
<feature type="chain" id="PRO_5012379639" description="Lipoprotein" evidence="1">
    <location>
        <begin position="25"/>
        <end position="161"/>
    </location>
</feature>
<proteinExistence type="predicted"/>
<keyword evidence="1" id="KW-0732">Signal</keyword>
<dbReference type="RefSeq" id="WP_095334957.1">
    <property type="nucleotide sequence ID" value="NZ_NQNY01000011.1"/>
</dbReference>
<evidence type="ECO:0000313" key="3">
    <source>
        <dbReference type="Proteomes" id="UP000216943"/>
    </source>
</evidence>
<dbReference type="Proteomes" id="UP000216943">
    <property type="component" value="Unassembled WGS sequence"/>
</dbReference>
<evidence type="ECO:0000313" key="2">
    <source>
        <dbReference type="EMBL" id="PAK21159.1"/>
    </source>
</evidence>
<reference evidence="3" key="1">
    <citation type="submission" date="2017-08" db="EMBL/GenBank/DDBJ databases">
        <authorList>
            <person name="Alvarez-Ponce D."/>
            <person name="Weitzman C.L."/>
            <person name="Tillett R.L."/>
            <person name="Sandmeier F.C."/>
            <person name="Tracy C.R."/>
        </authorList>
    </citation>
    <scope>NUCLEOTIDE SEQUENCE [LARGE SCALE GENOMIC DNA]</scope>
    <source>
        <strain evidence="3">723</strain>
    </source>
</reference>
<accession>A0A269TI70</accession>
<protein>
    <recommendedName>
        <fullName evidence="4">Lipoprotein</fullName>
    </recommendedName>
</protein>
<comment type="caution">
    <text evidence="2">The sequence shown here is derived from an EMBL/GenBank/DDBJ whole genome shotgun (WGS) entry which is preliminary data.</text>
</comment>
<evidence type="ECO:0000256" key="1">
    <source>
        <dbReference type="SAM" id="SignalP"/>
    </source>
</evidence>
<dbReference type="OrthoDB" id="9894151at2"/>
<gene>
    <name evidence="2" type="ORF">CJJ23_03400</name>
</gene>
<feature type="signal peptide" evidence="1">
    <location>
        <begin position="1"/>
        <end position="24"/>
    </location>
</feature>
<sequence>MKRLYLKLSITVISTLSIGVIAVACNNQTADKQIERWTLETNFKNDINTDVTGYLGWAGVNYNVDVLAIQVGENKDGMTQSVKSSLLKSYNSILKNINNFFEEYEGKITYPVSIKNKIKEITKVVNDIPLTNVVKEVESYYKNTYAMFQEVRELANQIKLI</sequence>
<name>A0A269TI70_9BACT</name>